<dbReference type="Proteomes" id="UP000006671">
    <property type="component" value="Unassembled WGS sequence"/>
</dbReference>
<evidence type="ECO:0000313" key="4">
    <source>
        <dbReference type="Proteomes" id="UP000006671"/>
    </source>
</evidence>
<evidence type="ECO:0000256" key="1">
    <source>
        <dbReference type="SAM" id="Coils"/>
    </source>
</evidence>
<gene>
    <name evidence="3" type="ORF">NAEGRDRAFT_54306</name>
</gene>
<dbReference type="RefSeq" id="XP_002669234.1">
    <property type="nucleotide sequence ID" value="XM_002669188.1"/>
</dbReference>
<feature type="compositionally biased region" description="Polar residues" evidence="2">
    <location>
        <begin position="184"/>
        <end position="195"/>
    </location>
</feature>
<keyword evidence="4" id="KW-1185">Reference proteome</keyword>
<sequence>MQTIRLVIGSSSLGTFNNNGTKSIRNLSQDFKSSEGLLESFETLKQALEVFLRNQISNNVEDERSDLKNFRISFVIKSKFNKKPSPLRNESDFSRLVELVKKVEEAQMLVIRMDLKKKNKLIRNKRNLEKDEEIEAKKNQIKSLQNEIESKRQELKNLTLELKDLYNTKKSEDQLVGLMNKISLDQPSKPYNSTHNSKKIKYKK</sequence>
<evidence type="ECO:0000256" key="2">
    <source>
        <dbReference type="SAM" id="MobiDB-lite"/>
    </source>
</evidence>
<organism evidence="4">
    <name type="scientific">Naegleria gruberi</name>
    <name type="common">Amoeba</name>
    <dbReference type="NCBI Taxonomy" id="5762"/>
    <lineage>
        <taxon>Eukaryota</taxon>
        <taxon>Discoba</taxon>
        <taxon>Heterolobosea</taxon>
        <taxon>Tetramitia</taxon>
        <taxon>Eutetramitia</taxon>
        <taxon>Vahlkampfiidae</taxon>
        <taxon>Naegleria</taxon>
    </lineage>
</organism>
<feature type="region of interest" description="Disordered" evidence="2">
    <location>
        <begin position="184"/>
        <end position="204"/>
    </location>
</feature>
<dbReference type="EMBL" id="GG738929">
    <property type="protein sequence ID" value="EFC36490.1"/>
    <property type="molecule type" value="Genomic_DNA"/>
</dbReference>
<dbReference type="GeneID" id="8856511"/>
<dbReference type="AlphaFoldDB" id="D2W2Z2"/>
<accession>D2W2Z2</accession>
<protein>
    <submittedName>
        <fullName evidence="3">Predicted protein</fullName>
    </submittedName>
</protein>
<dbReference type="InParanoid" id="D2W2Z2"/>
<keyword evidence="1" id="KW-0175">Coiled coil</keyword>
<dbReference type="VEuPathDB" id="AmoebaDB:NAEGRDRAFT_54306"/>
<feature type="coiled-coil region" evidence="1">
    <location>
        <begin position="127"/>
        <end position="168"/>
    </location>
</feature>
<proteinExistence type="predicted"/>
<dbReference type="KEGG" id="ngr:NAEGRDRAFT_54306"/>
<name>D2W2Z2_NAEGR</name>
<evidence type="ECO:0000313" key="3">
    <source>
        <dbReference type="EMBL" id="EFC36490.1"/>
    </source>
</evidence>
<reference evidence="3 4" key="1">
    <citation type="journal article" date="2010" name="Cell">
        <title>The genome of Naegleria gruberi illuminates early eukaryotic versatility.</title>
        <authorList>
            <person name="Fritz-Laylin L.K."/>
            <person name="Prochnik S.E."/>
            <person name="Ginger M.L."/>
            <person name="Dacks J.B."/>
            <person name="Carpenter M.L."/>
            <person name="Field M.C."/>
            <person name="Kuo A."/>
            <person name="Paredez A."/>
            <person name="Chapman J."/>
            <person name="Pham J."/>
            <person name="Shu S."/>
            <person name="Neupane R."/>
            <person name="Cipriano M."/>
            <person name="Mancuso J."/>
            <person name="Tu H."/>
            <person name="Salamov A."/>
            <person name="Lindquist E."/>
            <person name="Shapiro H."/>
            <person name="Lucas S."/>
            <person name="Grigoriev I.V."/>
            <person name="Cande W.Z."/>
            <person name="Fulton C."/>
            <person name="Rokhsar D.S."/>
            <person name="Dawson S.C."/>
        </authorList>
    </citation>
    <scope>NUCLEOTIDE SEQUENCE [LARGE SCALE GENOMIC DNA]</scope>
    <source>
        <strain evidence="3 4">NEG-M</strain>
    </source>
</reference>